<protein>
    <recommendedName>
        <fullName evidence="4">Solute-binding protein family 3/N-terminal domain-containing protein</fullName>
    </recommendedName>
</protein>
<proteinExistence type="predicted"/>
<sequence length="287" mass="32874">MIMKKESYAVWAFFLSFFASLPASAESYPDSACVPEKPCFRLGYVSWSEDRIFSAKFDKLFSQMRISMPVNIETKFSRTSCKHLKAIENYQFDVVDLPLSWVPYAVEKLGYIPVISTDQVYANVLISKKKAPVLSLEQLEGKKLGAMDFDDTGLVMLREKLAANYPDLLNKVEVVNVPWVDQLLVGLYSGKFDVVVESEMNLEYLGEKQRRELTVFPVSYDVPYWITLANPRADSELLRRFQEIYLTEFGDLLEELLKVPSRTASEHDYKKLLPLFPATRPDIACEA</sequence>
<organism evidence="2 3">
    <name type="scientific">Oceanicoccus sagamiensis</name>
    <dbReference type="NCBI Taxonomy" id="716816"/>
    <lineage>
        <taxon>Bacteria</taxon>
        <taxon>Pseudomonadati</taxon>
        <taxon>Pseudomonadota</taxon>
        <taxon>Gammaproteobacteria</taxon>
        <taxon>Cellvibrionales</taxon>
        <taxon>Spongiibacteraceae</taxon>
        <taxon>Oceanicoccus</taxon>
    </lineage>
</organism>
<dbReference type="AlphaFoldDB" id="A0A1X9N7D5"/>
<dbReference type="KEGG" id="osg:BST96_02715"/>
<dbReference type="EMBL" id="CP019343">
    <property type="protein sequence ID" value="ARN73111.1"/>
    <property type="molecule type" value="Genomic_DNA"/>
</dbReference>
<feature type="chain" id="PRO_5012553085" description="Solute-binding protein family 3/N-terminal domain-containing protein" evidence="1">
    <location>
        <begin position="26"/>
        <end position="287"/>
    </location>
</feature>
<evidence type="ECO:0000256" key="1">
    <source>
        <dbReference type="SAM" id="SignalP"/>
    </source>
</evidence>
<dbReference type="Pfam" id="PF12974">
    <property type="entry name" value="Phosphonate-bd"/>
    <property type="match status" value="1"/>
</dbReference>
<keyword evidence="3" id="KW-1185">Reference proteome</keyword>
<keyword evidence="1" id="KW-0732">Signal</keyword>
<accession>A0A1X9N7D5</accession>
<dbReference type="STRING" id="716816.BST96_02715"/>
<dbReference type="Gene3D" id="3.40.190.10">
    <property type="entry name" value="Periplasmic binding protein-like II"/>
    <property type="match status" value="2"/>
</dbReference>
<reference evidence="2 3" key="1">
    <citation type="submission" date="2016-11" db="EMBL/GenBank/DDBJ databases">
        <title>Trade-off between light-utilization and light-protection in marine flavobacteria.</title>
        <authorList>
            <person name="Kumagai Y."/>
        </authorList>
    </citation>
    <scope>NUCLEOTIDE SEQUENCE [LARGE SCALE GENOMIC DNA]</scope>
    <source>
        <strain evidence="2 3">NBRC 107125</strain>
    </source>
</reference>
<evidence type="ECO:0000313" key="3">
    <source>
        <dbReference type="Proteomes" id="UP000193450"/>
    </source>
</evidence>
<evidence type="ECO:0000313" key="2">
    <source>
        <dbReference type="EMBL" id="ARN73111.1"/>
    </source>
</evidence>
<evidence type="ECO:0008006" key="4">
    <source>
        <dbReference type="Google" id="ProtNLM"/>
    </source>
</evidence>
<dbReference type="Proteomes" id="UP000193450">
    <property type="component" value="Chromosome"/>
</dbReference>
<name>A0A1X9N7D5_9GAMM</name>
<gene>
    <name evidence="2" type="ORF">BST96_02715</name>
</gene>
<dbReference type="SUPFAM" id="SSF53850">
    <property type="entry name" value="Periplasmic binding protein-like II"/>
    <property type="match status" value="1"/>
</dbReference>
<feature type="signal peptide" evidence="1">
    <location>
        <begin position="1"/>
        <end position="25"/>
    </location>
</feature>